<reference evidence="9 10" key="1">
    <citation type="submission" date="2014-09" db="EMBL/GenBank/DDBJ databases">
        <title>Draft Genome Sequence of Draconibacterium sp. JN14CK-3.</title>
        <authorList>
            <person name="Dong C."/>
            <person name="Lai Q."/>
            <person name="Shao Z."/>
        </authorList>
    </citation>
    <scope>NUCLEOTIDE SEQUENCE [LARGE SCALE GENOMIC DNA]</scope>
    <source>
        <strain evidence="9 10">JN14CK-3</strain>
    </source>
</reference>
<evidence type="ECO:0000256" key="5">
    <source>
        <dbReference type="ARBA" id="ARBA00022989"/>
    </source>
</evidence>
<keyword evidence="5 7" id="KW-1133">Transmembrane helix</keyword>
<feature type="transmembrane region" description="Helical" evidence="7">
    <location>
        <begin position="114"/>
        <end position="136"/>
    </location>
</feature>
<dbReference type="GO" id="GO:0016780">
    <property type="term" value="F:phosphotransferase activity, for other substituted phosphate groups"/>
    <property type="evidence" value="ECO:0007669"/>
    <property type="project" value="TreeGrafter"/>
</dbReference>
<keyword evidence="10" id="KW-1185">Reference proteome</keyword>
<evidence type="ECO:0000256" key="7">
    <source>
        <dbReference type="SAM" id="Phobius"/>
    </source>
</evidence>
<dbReference type="InterPro" id="IPR017475">
    <property type="entry name" value="EPS_sugar_tfrase"/>
</dbReference>
<sequence length="472" mass="54776">MNKSRQTAKYLFFDFFAAALAWAAFFVYRKEIIEPQYFNGWDVPFELTPQFYLGLLIIPAFWITFYYIVGFYNNIYRRSRLLELGQTFFTSVVGVVVIFFAFLLDDWIGSYKNYYNLVFTLFGLHFSLTYIFRLILTTQTIHKIHQRKIGFNTLIIGSNEKALKVYNEMLNQFRPAGNKFVGFIELDENSDSVLGKQLPMLGHIKDILNILDKEQIEEVILALETSEHDKLSEILTIIENRQITIWGIPDLYDLLSGITKANTIFGSPLIKISNGLMPGWQENMKRLLDVLFSIIALVLFFPVFIVLAIIIRTSSKGPIIYKQERIGRYGKPFYIYKLRSMVDGAENGSPALSSENDTRITPIGRFLRKTHLDEIPQFFNVIMGTMSLVGPRPEREYYIKQIIKRAPHYTHLHKLRPGITSWGQVKCGYASNIDEMLERLTYDMMYLKNISLYIDFKILIYTILVSIKGNGK</sequence>
<dbReference type="InterPro" id="IPR003362">
    <property type="entry name" value="Bact_transf"/>
</dbReference>
<evidence type="ECO:0000256" key="1">
    <source>
        <dbReference type="ARBA" id="ARBA00004141"/>
    </source>
</evidence>
<dbReference type="Pfam" id="PF13727">
    <property type="entry name" value="CoA_binding_3"/>
    <property type="match status" value="1"/>
</dbReference>
<comment type="similarity">
    <text evidence="2">Belongs to the bacterial sugar transferase family.</text>
</comment>
<proteinExistence type="inferred from homology"/>
<gene>
    <name evidence="9" type="ORF">LH29_18550</name>
</gene>
<dbReference type="EMBL" id="JRHC01000005">
    <property type="protein sequence ID" value="KJF42548.1"/>
    <property type="molecule type" value="Genomic_DNA"/>
</dbReference>
<evidence type="ECO:0000259" key="8">
    <source>
        <dbReference type="Pfam" id="PF02397"/>
    </source>
</evidence>
<dbReference type="RefSeq" id="WP_045032334.1">
    <property type="nucleotide sequence ID" value="NZ_JRHC01000005.1"/>
</dbReference>
<dbReference type="AlphaFoldDB" id="A0A0D8J9S9"/>
<dbReference type="NCBIfam" id="TIGR03025">
    <property type="entry name" value="EPS_sugtrans"/>
    <property type="match status" value="1"/>
</dbReference>
<dbReference type="PANTHER" id="PTHR30576:SF0">
    <property type="entry name" value="UNDECAPRENYL-PHOSPHATE N-ACETYLGALACTOSAMINYL 1-PHOSPHATE TRANSFERASE-RELATED"/>
    <property type="match status" value="1"/>
</dbReference>
<dbReference type="Gene3D" id="3.40.50.720">
    <property type="entry name" value="NAD(P)-binding Rossmann-like Domain"/>
    <property type="match status" value="1"/>
</dbReference>
<keyword evidence="3" id="KW-0808">Transferase</keyword>
<evidence type="ECO:0000256" key="6">
    <source>
        <dbReference type="ARBA" id="ARBA00023136"/>
    </source>
</evidence>
<feature type="transmembrane region" description="Helical" evidence="7">
    <location>
        <begin position="287"/>
        <end position="311"/>
    </location>
</feature>
<dbReference type="Proteomes" id="UP000032544">
    <property type="component" value="Unassembled WGS sequence"/>
</dbReference>
<dbReference type="PANTHER" id="PTHR30576">
    <property type="entry name" value="COLANIC BIOSYNTHESIS UDP-GLUCOSE LIPID CARRIER TRANSFERASE"/>
    <property type="match status" value="1"/>
</dbReference>
<protein>
    <recommendedName>
        <fullName evidence="8">Bacterial sugar transferase domain-containing protein</fullName>
    </recommendedName>
</protein>
<keyword evidence="6 7" id="KW-0472">Membrane</keyword>
<accession>A0A0D8J9S9</accession>
<comment type="subcellular location">
    <subcellularLocation>
        <location evidence="1">Membrane</location>
        <topology evidence="1">Multi-pass membrane protein</topology>
    </subcellularLocation>
</comment>
<evidence type="ECO:0000313" key="9">
    <source>
        <dbReference type="EMBL" id="KJF42548.1"/>
    </source>
</evidence>
<dbReference type="STRING" id="1544798.LH29_18550"/>
<dbReference type="PATRIC" id="fig|1544798.3.peg.3878"/>
<evidence type="ECO:0000313" key="10">
    <source>
        <dbReference type="Proteomes" id="UP000032544"/>
    </source>
</evidence>
<dbReference type="OrthoDB" id="9808602at2"/>
<dbReference type="GO" id="GO:0016020">
    <property type="term" value="C:membrane"/>
    <property type="evidence" value="ECO:0007669"/>
    <property type="project" value="UniProtKB-SubCell"/>
</dbReference>
<feature type="transmembrane region" description="Helical" evidence="7">
    <location>
        <begin position="49"/>
        <end position="69"/>
    </location>
</feature>
<evidence type="ECO:0000256" key="2">
    <source>
        <dbReference type="ARBA" id="ARBA00006464"/>
    </source>
</evidence>
<name>A0A0D8J9S9_9BACT</name>
<organism evidence="9 10">
    <name type="scientific">Draconibacterium sediminis</name>
    <dbReference type="NCBI Taxonomy" id="1544798"/>
    <lineage>
        <taxon>Bacteria</taxon>
        <taxon>Pseudomonadati</taxon>
        <taxon>Bacteroidota</taxon>
        <taxon>Bacteroidia</taxon>
        <taxon>Marinilabiliales</taxon>
        <taxon>Prolixibacteraceae</taxon>
        <taxon>Draconibacterium</taxon>
    </lineage>
</organism>
<feature type="transmembrane region" description="Helical" evidence="7">
    <location>
        <begin position="81"/>
        <end position="102"/>
    </location>
</feature>
<comment type="caution">
    <text evidence="9">The sequence shown here is derived from an EMBL/GenBank/DDBJ whole genome shotgun (WGS) entry which is preliminary data.</text>
</comment>
<evidence type="ECO:0000256" key="4">
    <source>
        <dbReference type="ARBA" id="ARBA00022692"/>
    </source>
</evidence>
<feature type="transmembrane region" description="Helical" evidence="7">
    <location>
        <begin position="12"/>
        <end position="29"/>
    </location>
</feature>
<dbReference type="Pfam" id="PF02397">
    <property type="entry name" value="Bac_transf"/>
    <property type="match status" value="1"/>
</dbReference>
<keyword evidence="4 7" id="KW-0812">Transmembrane</keyword>
<feature type="domain" description="Bacterial sugar transferase" evidence="8">
    <location>
        <begin position="285"/>
        <end position="467"/>
    </location>
</feature>
<evidence type="ECO:0000256" key="3">
    <source>
        <dbReference type="ARBA" id="ARBA00022679"/>
    </source>
</evidence>